<feature type="binding site" evidence="2">
    <location>
        <position position="29"/>
    </location>
    <ligand>
        <name>substrate</name>
    </ligand>
</feature>
<feature type="binding site" evidence="2">
    <location>
        <position position="17"/>
    </location>
    <ligand>
        <name>substrate</name>
    </ligand>
</feature>
<dbReference type="PROSITE" id="PS01066">
    <property type="entry name" value="UPP_SYNTHASE"/>
    <property type="match status" value="1"/>
</dbReference>
<evidence type="ECO:0000313" key="3">
    <source>
        <dbReference type="EMBL" id="MBN2964513.1"/>
    </source>
</evidence>
<gene>
    <name evidence="3" type="primary">uppS</name>
    <name evidence="3" type="ORF">JWV37_06955</name>
</gene>
<reference evidence="3" key="2">
    <citation type="submission" date="2021-02" db="EMBL/GenBank/DDBJ databases">
        <authorList>
            <person name="Merkel A.Y."/>
        </authorList>
    </citation>
    <scope>NUCLEOTIDE SEQUENCE</scope>
    <source>
        <strain evidence="3">T05b</strain>
    </source>
</reference>
<feature type="active site" description="Proton acceptor" evidence="2">
    <location>
        <position position="60"/>
    </location>
</feature>
<dbReference type="EMBL" id="JAFHKK010000013">
    <property type="protein sequence ID" value="MBN2964513.1"/>
    <property type="molecule type" value="Genomic_DNA"/>
</dbReference>
<dbReference type="InterPro" id="IPR036424">
    <property type="entry name" value="UPP_synth-like_sf"/>
</dbReference>
<dbReference type="PANTHER" id="PTHR10291">
    <property type="entry name" value="DEHYDRODOLICHYL DIPHOSPHATE SYNTHASE FAMILY MEMBER"/>
    <property type="match status" value="1"/>
</dbReference>
<dbReference type="Gene3D" id="3.40.1180.10">
    <property type="entry name" value="Decaprenyl diphosphate synthase-like"/>
    <property type="match status" value="1"/>
</dbReference>
<feature type="binding site" evidence="2">
    <location>
        <position position="25"/>
    </location>
    <ligand>
        <name>substrate</name>
    </ligand>
</feature>
<feature type="binding site" evidence="2">
    <location>
        <begin position="13"/>
        <end position="16"/>
    </location>
    <ligand>
        <name>substrate</name>
    </ligand>
</feature>
<evidence type="ECO:0000256" key="2">
    <source>
        <dbReference type="HAMAP-Rule" id="MF_01139"/>
    </source>
</evidence>
<dbReference type="Proteomes" id="UP000703590">
    <property type="component" value="Unassembled WGS sequence"/>
</dbReference>
<evidence type="ECO:0000313" key="4">
    <source>
        <dbReference type="Proteomes" id="UP000703590"/>
    </source>
</evidence>
<name>A0ABS2WSD2_9BACT</name>
<proteinExistence type="inferred from homology"/>
<feature type="binding site" evidence="2">
    <location>
        <position position="190"/>
    </location>
    <ligand>
        <name>Mg(2+)</name>
        <dbReference type="ChEBI" id="CHEBI:18420"/>
    </ligand>
</feature>
<keyword evidence="4" id="KW-1185">Reference proteome</keyword>
<feature type="active site" evidence="2">
    <location>
        <position position="12"/>
    </location>
</feature>
<dbReference type="CDD" id="cd00475">
    <property type="entry name" value="Cis_IPPS"/>
    <property type="match status" value="1"/>
</dbReference>
<feature type="binding site" evidence="2">
    <location>
        <position position="171"/>
    </location>
    <ligand>
        <name>substrate</name>
    </ligand>
</feature>
<dbReference type="PANTHER" id="PTHR10291:SF0">
    <property type="entry name" value="DEHYDRODOLICHYL DIPHOSPHATE SYNTHASE 2"/>
    <property type="match status" value="1"/>
</dbReference>
<comment type="caution">
    <text evidence="3">The sequence shown here is derived from an EMBL/GenBank/DDBJ whole genome shotgun (WGS) entry which is preliminary data.</text>
</comment>
<comment type="function">
    <text evidence="2">Catalyzes the condensation of isopentenyl diphosphate (IPP) with allylic pyrophosphates generating different type of terpenoids.</text>
</comment>
<comment type="cofactor">
    <cofactor evidence="2">
        <name>Mg(2+)</name>
        <dbReference type="ChEBI" id="CHEBI:18420"/>
    </cofactor>
    <text evidence="2">Binds 2 magnesium ions per subunit.</text>
</comment>
<feature type="binding site" evidence="2">
    <location>
        <position position="61"/>
    </location>
    <ligand>
        <name>substrate</name>
    </ligand>
</feature>
<dbReference type="SUPFAM" id="SSF64005">
    <property type="entry name" value="Undecaprenyl diphosphate synthase"/>
    <property type="match status" value="1"/>
</dbReference>
<feature type="binding site" evidence="2">
    <location>
        <begin position="177"/>
        <end position="179"/>
    </location>
    <ligand>
        <name>substrate</name>
    </ligand>
</feature>
<feature type="binding site" evidence="2">
    <location>
        <position position="12"/>
    </location>
    <ligand>
        <name>Mg(2+)</name>
        <dbReference type="ChEBI" id="CHEBI:18420"/>
    </ligand>
</feature>
<sequence length="223" mass="25094">MHPLSHLAIIMDGNGRWANEQGLTRTKGHEKGAVVVREVTTYAAKYEINRLTLYAFSTENWKRPRTEVDFLMKLLARFLKQELPTLLAHNIRFDVIGDMGPFSQSLKKSIAHTKEATANNTGLTQVLALNYGGLDEITRAAQRLVDAHAPITTATLETALDDPTPVDLLIRTGGEMRLSNFLLWQAAYAELRFTPTLWPAFTCKELETLINSYYQSVRRFGGL</sequence>
<dbReference type="InterPro" id="IPR001441">
    <property type="entry name" value="UPP_synth-like"/>
</dbReference>
<feature type="binding site" evidence="2">
    <location>
        <begin position="57"/>
        <end position="59"/>
    </location>
    <ligand>
        <name>substrate</name>
    </ligand>
</feature>
<keyword evidence="1 2" id="KW-0808">Transferase</keyword>
<dbReference type="InterPro" id="IPR018520">
    <property type="entry name" value="UPP_synth-like_CS"/>
</dbReference>
<dbReference type="RefSeq" id="WP_205459064.1">
    <property type="nucleotide sequence ID" value="NZ_JAFHKK010000013.1"/>
</dbReference>
<comment type="subunit">
    <text evidence="2">Homodimer.</text>
</comment>
<dbReference type="NCBIfam" id="TIGR00055">
    <property type="entry name" value="uppS"/>
    <property type="match status" value="1"/>
</dbReference>
<dbReference type="EC" id="2.5.1.-" evidence="2"/>
<comment type="similarity">
    <text evidence="2">Belongs to the UPP synthase family.</text>
</comment>
<keyword evidence="2" id="KW-0479">Metal-binding</keyword>
<feature type="binding site" evidence="2">
    <location>
        <position position="63"/>
    </location>
    <ligand>
        <name>substrate</name>
    </ligand>
</feature>
<keyword evidence="2" id="KW-0460">Magnesium</keyword>
<dbReference type="GO" id="GO:0008834">
    <property type="term" value="F:ditrans,polycis-undecaprenyl-diphosphate synthase [(2E,6E)-farnesyl-diphosphate specific] activity"/>
    <property type="evidence" value="ECO:0007669"/>
    <property type="project" value="UniProtKB-EC"/>
</dbReference>
<accession>A0ABS2WSD2</accession>
<protein>
    <recommendedName>
        <fullName evidence="2">Isoprenyl transferase</fullName>
        <ecNumber evidence="2">2.5.1.-</ecNumber>
    </recommendedName>
</protein>
<dbReference type="Pfam" id="PF01255">
    <property type="entry name" value="Prenyltransf"/>
    <property type="match status" value="1"/>
</dbReference>
<reference evidence="3" key="1">
    <citation type="submission" date="2021-02" db="EMBL/GenBank/DDBJ databases">
        <title>Sulfurospirillum tamanensis sp. nov.</title>
        <authorList>
            <person name="Frolova A."/>
            <person name="Merkel A."/>
            <person name="Slobodkin A."/>
        </authorList>
    </citation>
    <scope>NUCLEOTIDE SEQUENCE</scope>
    <source>
        <strain evidence="3">T05b</strain>
    </source>
</reference>
<evidence type="ECO:0000256" key="1">
    <source>
        <dbReference type="ARBA" id="ARBA00022679"/>
    </source>
</evidence>
<organism evidence="3 4">
    <name type="scientific">Sulfurospirillum tamanense</name>
    <dbReference type="NCBI Taxonomy" id="2813362"/>
    <lineage>
        <taxon>Bacteria</taxon>
        <taxon>Pseudomonadati</taxon>
        <taxon>Campylobacterota</taxon>
        <taxon>Epsilonproteobacteria</taxon>
        <taxon>Campylobacterales</taxon>
        <taxon>Sulfurospirillaceae</taxon>
        <taxon>Sulfurospirillum</taxon>
    </lineage>
</organism>
<dbReference type="HAMAP" id="MF_01139">
    <property type="entry name" value="ISPT"/>
    <property type="match status" value="1"/>
</dbReference>